<comment type="caution">
    <text evidence="2">The sequence shown here is derived from an EMBL/GenBank/DDBJ whole genome shotgun (WGS) entry which is preliminary data.</text>
</comment>
<feature type="domain" description="Transposase DDE" evidence="1">
    <location>
        <begin position="7"/>
        <end position="66"/>
    </location>
</feature>
<dbReference type="AlphaFoldDB" id="X1A8R9"/>
<proteinExistence type="predicted"/>
<dbReference type="Pfam" id="PF13701">
    <property type="entry name" value="DDE_Tnp_1_4"/>
    <property type="match status" value="1"/>
</dbReference>
<protein>
    <recommendedName>
        <fullName evidence="1">Transposase DDE domain-containing protein</fullName>
    </recommendedName>
</protein>
<sequence>STDALLKKKNKKRLILDVDSTEDPARGNQDQMAYNGHFGKNCFHPIFCFTSDGDGLAAKLRPGNVH</sequence>
<reference evidence="2" key="1">
    <citation type="journal article" date="2014" name="Front. Microbiol.">
        <title>High frequency of phylogenetically diverse reductive dehalogenase-homologous genes in deep subseafloor sedimentary metagenomes.</title>
        <authorList>
            <person name="Kawai M."/>
            <person name="Futagami T."/>
            <person name="Toyoda A."/>
            <person name="Takaki Y."/>
            <person name="Nishi S."/>
            <person name="Hori S."/>
            <person name="Arai W."/>
            <person name="Tsubouchi T."/>
            <person name="Morono Y."/>
            <person name="Uchiyama I."/>
            <person name="Ito T."/>
            <person name="Fujiyama A."/>
            <person name="Inagaki F."/>
            <person name="Takami H."/>
        </authorList>
    </citation>
    <scope>NUCLEOTIDE SEQUENCE</scope>
    <source>
        <strain evidence="2">Expedition CK06-06</strain>
    </source>
</reference>
<dbReference type="InterPro" id="IPR025668">
    <property type="entry name" value="Tnp_DDE_dom"/>
</dbReference>
<name>X1A8R9_9ZZZZ</name>
<dbReference type="EMBL" id="BART01013583">
    <property type="protein sequence ID" value="GAG78740.1"/>
    <property type="molecule type" value="Genomic_DNA"/>
</dbReference>
<evidence type="ECO:0000313" key="2">
    <source>
        <dbReference type="EMBL" id="GAG78740.1"/>
    </source>
</evidence>
<accession>X1A8R9</accession>
<feature type="non-terminal residue" evidence="2">
    <location>
        <position position="1"/>
    </location>
</feature>
<gene>
    <name evidence="2" type="ORF">S01H4_27679</name>
</gene>
<evidence type="ECO:0000259" key="1">
    <source>
        <dbReference type="Pfam" id="PF13701"/>
    </source>
</evidence>
<organism evidence="2">
    <name type="scientific">marine sediment metagenome</name>
    <dbReference type="NCBI Taxonomy" id="412755"/>
    <lineage>
        <taxon>unclassified sequences</taxon>
        <taxon>metagenomes</taxon>
        <taxon>ecological metagenomes</taxon>
    </lineage>
</organism>